<organism evidence="1 2">
    <name type="scientific">Teladorsagia circumcincta</name>
    <name type="common">Brown stomach worm</name>
    <name type="synonym">Ostertagia circumcincta</name>
    <dbReference type="NCBI Taxonomy" id="45464"/>
    <lineage>
        <taxon>Eukaryota</taxon>
        <taxon>Metazoa</taxon>
        <taxon>Ecdysozoa</taxon>
        <taxon>Nematoda</taxon>
        <taxon>Chromadorea</taxon>
        <taxon>Rhabditida</taxon>
        <taxon>Rhabditina</taxon>
        <taxon>Rhabditomorpha</taxon>
        <taxon>Strongyloidea</taxon>
        <taxon>Trichostrongylidae</taxon>
        <taxon>Teladorsagia</taxon>
    </lineage>
</organism>
<gene>
    <name evidence="1" type="ORF">TELCIR_19780</name>
</gene>
<evidence type="ECO:0000313" key="2">
    <source>
        <dbReference type="Proteomes" id="UP000230423"/>
    </source>
</evidence>
<proteinExistence type="predicted"/>
<feature type="non-terminal residue" evidence="1">
    <location>
        <position position="73"/>
    </location>
</feature>
<name>A0A2G9TLF4_TELCI</name>
<dbReference type="Proteomes" id="UP000230423">
    <property type="component" value="Unassembled WGS sequence"/>
</dbReference>
<evidence type="ECO:0000313" key="1">
    <source>
        <dbReference type="EMBL" id="PIO58777.1"/>
    </source>
</evidence>
<dbReference type="InterPro" id="IPR036526">
    <property type="entry name" value="C-N_Hydrolase_sf"/>
</dbReference>
<reference evidence="1 2" key="1">
    <citation type="submission" date="2015-09" db="EMBL/GenBank/DDBJ databases">
        <title>Draft genome of the parasitic nematode Teladorsagia circumcincta isolate WARC Sus (inbred).</title>
        <authorList>
            <person name="Mitreva M."/>
        </authorList>
    </citation>
    <scope>NUCLEOTIDE SEQUENCE [LARGE SCALE GENOMIC DNA]</scope>
    <source>
        <strain evidence="1 2">S</strain>
    </source>
</reference>
<feature type="non-terminal residue" evidence="1">
    <location>
        <position position="1"/>
    </location>
</feature>
<sequence length="73" mass="8397">EMSSAFQLDSVDAALKEALKSPVYDEVYRVLYGREHKELEIPKEALAIAKKNNFDLKAYEVLAKEEELRAPRK</sequence>
<dbReference type="OrthoDB" id="412018at2759"/>
<dbReference type="AlphaFoldDB" id="A0A2G9TLF4"/>
<accession>A0A2G9TLF4</accession>
<protein>
    <submittedName>
        <fullName evidence="1">Uncharacterized protein</fullName>
    </submittedName>
</protein>
<dbReference type="Gene3D" id="3.60.110.10">
    <property type="entry name" value="Carbon-nitrogen hydrolase"/>
    <property type="match status" value="1"/>
</dbReference>
<keyword evidence="2" id="KW-1185">Reference proteome</keyword>
<dbReference type="EMBL" id="KZ359907">
    <property type="protein sequence ID" value="PIO58777.1"/>
    <property type="molecule type" value="Genomic_DNA"/>
</dbReference>